<gene>
    <name evidence="2" type="ORF">POM99_11135</name>
</gene>
<proteinExistence type="predicted"/>
<evidence type="ECO:0000259" key="1">
    <source>
        <dbReference type="Pfam" id="PF01370"/>
    </source>
</evidence>
<dbReference type="EMBL" id="JAROCY010000009">
    <property type="protein sequence ID" value="MDF8333756.1"/>
    <property type="molecule type" value="Genomic_DNA"/>
</dbReference>
<protein>
    <submittedName>
        <fullName evidence="2">NAD-dependent epimerase/dehydratase family protein</fullName>
    </submittedName>
</protein>
<dbReference type="Gene3D" id="3.40.50.720">
    <property type="entry name" value="NAD(P)-binding Rossmann-like Domain"/>
    <property type="match status" value="1"/>
</dbReference>
<dbReference type="InterPro" id="IPR001509">
    <property type="entry name" value="Epimerase_deHydtase"/>
</dbReference>
<dbReference type="Proteomes" id="UP001222770">
    <property type="component" value="Unassembled WGS sequence"/>
</dbReference>
<dbReference type="Pfam" id="PF01370">
    <property type="entry name" value="Epimerase"/>
    <property type="match status" value="1"/>
</dbReference>
<dbReference type="InterPro" id="IPR036291">
    <property type="entry name" value="NAD(P)-bd_dom_sf"/>
</dbReference>
<accession>A0ABT6CIL3</accession>
<dbReference type="RefSeq" id="WP_277277761.1">
    <property type="nucleotide sequence ID" value="NZ_JAROCY010000009.1"/>
</dbReference>
<organism evidence="2 3">
    <name type="scientific">Novosphingobium cyanobacteriorum</name>
    <dbReference type="NCBI Taxonomy" id="3024215"/>
    <lineage>
        <taxon>Bacteria</taxon>
        <taxon>Pseudomonadati</taxon>
        <taxon>Pseudomonadota</taxon>
        <taxon>Alphaproteobacteria</taxon>
        <taxon>Sphingomonadales</taxon>
        <taxon>Sphingomonadaceae</taxon>
        <taxon>Novosphingobium</taxon>
    </lineage>
</organism>
<evidence type="ECO:0000313" key="2">
    <source>
        <dbReference type="EMBL" id="MDF8333756.1"/>
    </source>
</evidence>
<dbReference type="PANTHER" id="PTHR48079">
    <property type="entry name" value="PROTEIN YEEZ"/>
    <property type="match status" value="1"/>
</dbReference>
<name>A0ABT6CIL3_9SPHN</name>
<reference evidence="2 3" key="1">
    <citation type="submission" date="2023-03" db="EMBL/GenBank/DDBJ databases">
        <title>Novosphingobium cyanobacteriorum sp. nov., isolated from a eutrophic reservoir during the Microcystis bloom period.</title>
        <authorList>
            <person name="Kang M."/>
            <person name="Le V."/>
            <person name="Ko S.-R."/>
            <person name="Lee S.-A."/>
            <person name="Ahn C.-Y."/>
        </authorList>
    </citation>
    <scope>NUCLEOTIDE SEQUENCE [LARGE SCALE GENOMIC DNA]</scope>
    <source>
        <strain evidence="2 3">HBC54</strain>
    </source>
</reference>
<dbReference type="SUPFAM" id="SSF51735">
    <property type="entry name" value="NAD(P)-binding Rossmann-fold domains"/>
    <property type="match status" value="1"/>
</dbReference>
<keyword evidence="3" id="KW-1185">Reference proteome</keyword>
<sequence>MMRRVLVVGGAGLIGGAIAVHLRSLGHDVTIMGRRAPAKGGLDGIAFMQGSFLDPAINKARLAPFDTLVFAAGNDLRQVPPDDAERNHFHHANTIGVPAFIARAKRAGMACCVYVGTYYPHLVAPEVVAGEPYLRSRLAAEKALLALSDDTFRVCSLNAPFVPGKVDGVSSLPIDALVRFLIAEGDDAWIIPGGSNFISTNAFAEAAAGAIERGEGGAAYLMGDETWTYEHYCNLLLEGMGRGPIRHVRDEPHPVFVDESLYAGRTTQIAYEPDPAMVALLGYTRNETAAVVKAIAPYYEARALAGTPI</sequence>
<dbReference type="PANTHER" id="PTHR48079:SF6">
    <property type="entry name" value="NAD(P)-BINDING DOMAIN-CONTAINING PROTEIN-RELATED"/>
    <property type="match status" value="1"/>
</dbReference>
<evidence type="ECO:0000313" key="3">
    <source>
        <dbReference type="Proteomes" id="UP001222770"/>
    </source>
</evidence>
<feature type="domain" description="NAD-dependent epimerase/dehydratase" evidence="1">
    <location>
        <begin position="5"/>
        <end position="165"/>
    </location>
</feature>
<dbReference type="InterPro" id="IPR051783">
    <property type="entry name" value="NAD(P)-dependent_oxidoreduct"/>
</dbReference>
<comment type="caution">
    <text evidence="2">The sequence shown here is derived from an EMBL/GenBank/DDBJ whole genome shotgun (WGS) entry which is preliminary data.</text>
</comment>